<evidence type="ECO:0000313" key="7">
    <source>
        <dbReference type="Proteomes" id="UP001153076"/>
    </source>
</evidence>
<keyword evidence="4" id="KW-0539">Nucleus</keyword>
<reference evidence="6" key="1">
    <citation type="submission" date="2022-04" db="EMBL/GenBank/DDBJ databases">
        <title>Carnegiea gigantea Genome sequencing and assembly v2.</title>
        <authorList>
            <person name="Copetti D."/>
            <person name="Sanderson M.J."/>
            <person name="Burquez A."/>
            <person name="Wojciechowski M.F."/>
        </authorList>
    </citation>
    <scope>NUCLEOTIDE SEQUENCE</scope>
    <source>
        <strain evidence="6">SGP5-SGP5p</strain>
        <tissue evidence="6">Aerial part</tissue>
    </source>
</reference>
<dbReference type="InterPro" id="IPR051431">
    <property type="entry name" value="TFIID_subunit_9"/>
</dbReference>
<dbReference type="Proteomes" id="UP001153076">
    <property type="component" value="Unassembled WGS sequence"/>
</dbReference>
<dbReference type="OrthoDB" id="341924at2759"/>
<evidence type="ECO:0000313" key="6">
    <source>
        <dbReference type="EMBL" id="KAJ8441789.1"/>
    </source>
</evidence>
<feature type="compositionally biased region" description="Pro residues" evidence="5">
    <location>
        <begin position="53"/>
        <end position="65"/>
    </location>
</feature>
<dbReference type="GO" id="GO:0003713">
    <property type="term" value="F:transcription coactivator activity"/>
    <property type="evidence" value="ECO:0007669"/>
    <property type="project" value="TreeGrafter"/>
</dbReference>
<feature type="region of interest" description="Disordered" evidence="5">
    <location>
        <begin position="49"/>
        <end position="169"/>
    </location>
</feature>
<dbReference type="GO" id="GO:0051123">
    <property type="term" value="P:RNA polymerase II preinitiation complex assembly"/>
    <property type="evidence" value="ECO:0007669"/>
    <property type="project" value="TreeGrafter"/>
</dbReference>
<keyword evidence="2" id="KW-0805">Transcription regulation</keyword>
<dbReference type="GO" id="GO:0016251">
    <property type="term" value="F:RNA polymerase II general transcription initiation factor activity"/>
    <property type="evidence" value="ECO:0007669"/>
    <property type="project" value="TreeGrafter"/>
</dbReference>
<evidence type="ECO:0000256" key="5">
    <source>
        <dbReference type="SAM" id="MobiDB-lite"/>
    </source>
</evidence>
<evidence type="ECO:0000256" key="4">
    <source>
        <dbReference type="ARBA" id="ARBA00023242"/>
    </source>
</evidence>
<dbReference type="EMBL" id="JAKOGI010000154">
    <property type="protein sequence ID" value="KAJ8441789.1"/>
    <property type="molecule type" value="Genomic_DNA"/>
</dbReference>
<comment type="caution">
    <text evidence="6">The sequence shown here is derived from an EMBL/GenBank/DDBJ whole genome shotgun (WGS) entry which is preliminary data.</text>
</comment>
<dbReference type="GO" id="GO:0000124">
    <property type="term" value="C:SAGA complex"/>
    <property type="evidence" value="ECO:0007669"/>
    <property type="project" value="TreeGrafter"/>
</dbReference>
<protein>
    <submittedName>
        <fullName evidence="6">Uncharacterized protein</fullName>
    </submittedName>
</protein>
<proteinExistence type="predicted"/>
<organism evidence="6 7">
    <name type="scientific">Carnegiea gigantea</name>
    <dbReference type="NCBI Taxonomy" id="171969"/>
    <lineage>
        <taxon>Eukaryota</taxon>
        <taxon>Viridiplantae</taxon>
        <taxon>Streptophyta</taxon>
        <taxon>Embryophyta</taxon>
        <taxon>Tracheophyta</taxon>
        <taxon>Spermatophyta</taxon>
        <taxon>Magnoliopsida</taxon>
        <taxon>eudicotyledons</taxon>
        <taxon>Gunneridae</taxon>
        <taxon>Pentapetalae</taxon>
        <taxon>Caryophyllales</taxon>
        <taxon>Cactineae</taxon>
        <taxon>Cactaceae</taxon>
        <taxon>Cactoideae</taxon>
        <taxon>Echinocereeae</taxon>
        <taxon>Carnegiea</taxon>
    </lineage>
</organism>
<sequence>MTSTKSSEVSSIGMIAVTTASRGSTAARVFFILKLCPRNALLKLARNRNKTPLPKPVGCPGIPLPPEEDTLISPNYQLVIPKKQPSQAPEEKEEEEEAAAAPSSSQELKTDMPQNIPQRVSLPVGPKRRADCNQIASSTNKLNLGSTPRTRLDFLGQKPGRAPLAEFWQ</sequence>
<keyword evidence="7" id="KW-1185">Reference proteome</keyword>
<keyword evidence="3" id="KW-0804">Transcription</keyword>
<gene>
    <name evidence="6" type="ORF">Cgig2_009035</name>
</gene>
<dbReference type="GO" id="GO:0005669">
    <property type="term" value="C:transcription factor TFIID complex"/>
    <property type="evidence" value="ECO:0007669"/>
    <property type="project" value="TreeGrafter"/>
</dbReference>
<evidence type="ECO:0000256" key="1">
    <source>
        <dbReference type="ARBA" id="ARBA00004123"/>
    </source>
</evidence>
<dbReference type="InterPro" id="IPR003162">
    <property type="entry name" value="TFIID-31"/>
</dbReference>
<name>A0A9Q1KF68_9CARY</name>
<evidence type="ECO:0000256" key="2">
    <source>
        <dbReference type="ARBA" id="ARBA00023015"/>
    </source>
</evidence>
<evidence type="ECO:0000256" key="3">
    <source>
        <dbReference type="ARBA" id="ARBA00023163"/>
    </source>
</evidence>
<comment type="subcellular location">
    <subcellularLocation>
        <location evidence="1">Nucleus</location>
    </subcellularLocation>
</comment>
<dbReference type="Pfam" id="PF02291">
    <property type="entry name" value="TFIID-31kDa"/>
    <property type="match status" value="1"/>
</dbReference>
<dbReference type="PANTHER" id="PTHR48068">
    <property type="entry name" value="TAF9 RNA POLYMERASE II, TATA BOX-BINDING PROTEIN (TBP)-ASSOCIATED FACTOR"/>
    <property type="match status" value="1"/>
</dbReference>
<feature type="compositionally biased region" description="Polar residues" evidence="5">
    <location>
        <begin position="134"/>
        <end position="149"/>
    </location>
</feature>
<dbReference type="AlphaFoldDB" id="A0A9Q1KF68"/>
<accession>A0A9Q1KF68</accession>
<dbReference type="PANTHER" id="PTHR48068:SF4">
    <property type="entry name" value="TATA-BOX BINDING PROTEIN ASSOCIATED FACTOR 9"/>
    <property type="match status" value="1"/>
</dbReference>